<name>A0A4Y9S9H6_9BURK</name>
<evidence type="ECO:0000313" key="2">
    <source>
        <dbReference type="Proteomes" id="UP000297729"/>
    </source>
</evidence>
<reference evidence="1 2" key="1">
    <citation type="submission" date="2019-03" db="EMBL/GenBank/DDBJ databases">
        <title>Draft Genome Sequence of Duganella callidus sp. nov., a Novel Duganella Species Isolated from Cultivated Soil.</title>
        <authorList>
            <person name="Raths R."/>
            <person name="Peta V."/>
            <person name="Bucking H."/>
        </authorList>
    </citation>
    <scope>NUCLEOTIDE SEQUENCE [LARGE SCALE GENOMIC DNA]</scope>
    <source>
        <strain evidence="1 2">DN04</strain>
    </source>
</reference>
<organism evidence="1 2">
    <name type="scientific">Duganella callida</name>
    <dbReference type="NCBI Taxonomy" id="2561932"/>
    <lineage>
        <taxon>Bacteria</taxon>
        <taxon>Pseudomonadati</taxon>
        <taxon>Pseudomonadota</taxon>
        <taxon>Betaproteobacteria</taxon>
        <taxon>Burkholderiales</taxon>
        <taxon>Oxalobacteraceae</taxon>
        <taxon>Telluria group</taxon>
        <taxon>Duganella</taxon>
    </lineage>
</organism>
<dbReference type="OrthoDB" id="8776574at2"/>
<accession>A0A4Y9S9H6</accession>
<keyword evidence="2" id="KW-1185">Reference proteome</keyword>
<dbReference type="Proteomes" id="UP000297729">
    <property type="component" value="Unassembled WGS sequence"/>
</dbReference>
<gene>
    <name evidence="1" type="ORF">E4L98_22550</name>
</gene>
<dbReference type="RefSeq" id="WP_135203789.1">
    <property type="nucleotide sequence ID" value="NZ_SPVG01000225.1"/>
</dbReference>
<dbReference type="AlphaFoldDB" id="A0A4Y9S9H6"/>
<dbReference type="EMBL" id="SPVG01000225">
    <property type="protein sequence ID" value="TFW16737.1"/>
    <property type="molecule type" value="Genomic_DNA"/>
</dbReference>
<comment type="caution">
    <text evidence="1">The sequence shown here is derived from an EMBL/GenBank/DDBJ whole genome shotgun (WGS) entry which is preliminary data.</text>
</comment>
<proteinExistence type="predicted"/>
<evidence type="ECO:0000313" key="1">
    <source>
        <dbReference type="EMBL" id="TFW16737.1"/>
    </source>
</evidence>
<protein>
    <submittedName>
        <fullName evidence="1">Uncharacterized protein</fullName>
    </submittedName>
</protein>
<sequence>MENEPGLSILSLFDQLIEMIKQRSPTRSDGKPLDTRVYSQLVLGMPVVKADYGGAWSPIGGTSLQATFPNGKPGTLDPAPVPGAPAPAASLPPGVTTEMKLSMQAAYKVAALSRMMLKVTKDDAYSEYPTGRHLDFAYNNMLTSMRPDAETLVDAEGKARLDAAQKLLYQLDAEGRKLGNTPLYDAYLKNARALGLANAAFNTAFNAARRDPILFESWPQDSGVYIDAVKQAQNDLNLGGAVEVEAALDAVAAIGRPYQASAIHQAIDEFSAWDLGLAGVPTKIPYSYIVPANWCNPDDDEGVERIKVNRSSYSSYSGTTSTSASQSAWQRHASSASGGGGFSLGFMAFGGSHSTTSTSAGWQDSTASTFHNIFGNTATNLSIDLEFMLCTIQRPWLTSDLFAMQGWRAVGIKANGISDGTIDGQVDSQDKLIPMIPQQFLVVRNVPSAPRPGGPTAIS</sequence>